<dbReference type="InterPro" id="IPR036609">
    <property type="entry name" value="LCCL_sf"/>
</dbReference>
<dbReference type="Pfam" id="PF03815">
    <property type="entry name" value="LCCL"/>
    <property type="match status" value="1"/>
</dbReference>
<dbReference type="SUPFAM" id="SSF69848">
    <property type="entry name" value="LCCL domain"/>
    <property type="match status" value="1"/>
</dbReference>
<dbReference type="Gene3D" id="3.40.50.410">
    <property type="entry name" value="von Willebrand factor, type A domain"/>
    <property type="match status" value="4"/>
</dbReference>
<dbReference type="InterPro" id="IPR050525">
    <property type="entry name" value="ECM_Assembly_Org"/>
</dbReference>
<dbReference type="Ensembl" id="ENSEBUT00000020137.1">
    <property type="protein sequence ID" value="ENSEBUP00000019561.1"/>
    <property type="gene ID" value="ENSEBUG00000012148.1"/>
</dbReference>
<dbReference type="Gene3D" id="2.170.130.20">
    <property type="entry name" value="LCCL-like domain"/>
    <property type="match status" value="1"/>
</dbReference>
<evidence type="ECO:0008006" key="6">
    <source>
        <dbReference type="Google" id="ProtNLM"/>
    </source>
</evidence>
<proteinExistence type="predicted"/>
<reference evidence="4" key="1">
    <citation type="submission" date="2025-08" db="UniProtKB">
        <authorList>
            <consortium name="Ensembl"/>
        </authorList>
    </citation>
    <scope>IDENTIFICATION</scope>
</reference>
<feature type="domain" description="VWFA" evidence="2">
    <location>
        <begin position="741"/>
        <end position="911"/>
    </location>
</feature>
<dbReference type="SUPFAM" id="SSF53300">
    <property type="entry name" value="vWA-like"/>
    <property type="match status" value="4"/>
</dbReference>
<dbReference type="Proteomes" id="UP000694388">
    <property type="component" value="Unplaced"/>
</dbReference>
<dbReference type="GeneTree" id="ENSGT00940000167387"/>
<dbReference type="PANTHER" id="PTHR24020:SF84">
    <property type="entry name" value="VWFA DOMAIN-CONTAINING PROTEIN"/>
    <property type="match status" value="1"/>
</dbReference>
<dbReference type="InterPro" id="IPR036465">
    <property type="entry name" value="vWFA_dom_sf"/>
</dbReference>
<evidence type="ECO:0000259" key="3">
    <source>
        <dbReference type="PROSITE" id="PS50820"/>
    </source>
</evidence>
<dbReference type="PROSITE" id="PS50820">
    <property type="entry name" value="LCCL"/>
    <property type="match status" value="1"/>
</dbReference>
<evidence type="ECO:0000313" key="4">
    <source>
        <dbReference type="Ensembl" id="ENSEBUP00000019561.1"/>
    </source>
</evidence>
<keyword evidence="5" id="KW-1185">Reference proteome</keyword>
<feature type="domain" description="LCCL" evidence="3">
    <location>
        <begin position="972"/>
        <end position="1041"/>
    </location>
</feature>
<dbReference type="PANTHER" id="PTHR24020">
    <property type="entry name" value="COLLAGEN ALPHA"/>
    <property type="match status" value="1"/>
</dbReference>
<dbReference type="SMART" id="SM00327">
    <property type="entry name" value="VWA"/>
    <property type="match status" value="4"/>
</dbReference>
<reference evidence="4" key="2">
    <citation type="submission" date="2025-09" db="UniProtKB">
        <authorList>
            <consortium name="Ensembl"/>
        </authorList>
    </citation>
    <scope>IDENTIFICATION</scope>
</reference>
<dbReference type="SMART" id="SM00603">
    <property type="entry name" value="LCCL"/>
    <property type="match status" value="1"/>
</dbReference>
<dbReference type="PROSITE" id="PS50234">
    <property type="entry name" value="VWFA"/>
    <property type="match status" value="4"/>
</dbReference>
<dbReference type="CDD" id="cd00198">
    <property type="entry name" value="vWFA"/>
    <property type="match status" value="1"/>
</dbReference>
<evidence type="ECO:0000313" key="5">
    <source>
        <dbReference type="Proteomes" id="UP000694388"/>
    </source>
</evidence>
<evidence type="ECO:0000259" key="2">
    <source>
        <dbReference type="PROSITE" id="PS50234"/>
    </source>
</evidence>
<dbReference type="InterPro" id="IPR002035">
    <property type="entry name" value="VWF_A"/>
</dbReference>
<dbReference type="Pfam" id="PF00092">
    <property type="entry name" value="VWA"/>
    <property type="match status" value="4"/>
</dbReference>
<organism evidence="4 5">
    <name type="scientific">Eptatretus burgeri</name>
    <name type="common">Inshore hagfish</name>
    <dbReference type="NCBI Taxonomy" id="7764"/>
    <lineage>
        <taxon>Eukaryota</taxon>
        <taxon>Metazoa</taxon>
        <taxon>Chordata</taxon>
        <taxon>Craniata</taxon>
        <taxon>Vertebrata</taxon>
        <taxon>Cyclostomata</taxon>
        <taxon>Myxini</taxon>
        <taxon>Myxiniformes</taxon>
        <taxon>Myxinidae</taxon>
        <taxon>Eptatretinae</taxon>
        <taxon>Eptatretus</taxon>
    </lineage>
</organism>
<feature type="domain" description="VWFA" evidence="2">
    <location>
        <begin position="12"/>
        <end position="176"/>
    </location>
</feature>
<feature type="domain" description="VWFA" evidence="2">
    <location>
        <begin position="204"/>
        <end position="376"/>
    </location>
</feature>
<dbReference type="InterPro" id="IPR004043">
    <property type="entry name" value="LCCL"/>
</dbReference>
<keyword evidence="1" id="KW-0325">Glycoprotein</keyword>
<sequence length="1077" mass="116199">MLVFLSTDDKAEIVFLLDVSDHEDGVKAMQTFVLQMAHRFNLGPVRLGVVVFCEKAEILLPLGISHSVEDVALKLEGHFLPCEGLTNTGAAIEFTVNSVLAPGKQDVAQSIVLITFNPADDDISGVSELLVRRGVTLFAVGVRDGNLSQLMSMVTHGGYYFQLSHAHLLTHLQGKILNLALYDYAGSKVTTLTTFAREIHQQADLVLLLDISNNVGDESVCRVVEVFAGLLSKIEVGSDKVRVALMQYTGNQESKLHFNLDTLTSNAAILRALNSMEFRKSSTPTKTSTDEYFVSLFQRTSRTDVPKILILFTDGTNYGQFGTALHRLKDVNVHIFVVGVGKLDKNPLTSIASSPVDKHIILVHSFPELNAAVNKLTSAVRKIINVVEVTVPSASVLPQDVQNGTVTVLVPQAELGNEAKTTVEPATSAQEIHQQGDLVFLVDFSNNVGNDNFMKVTEFLTGFLDKLELGPSKVRVALVQYTGSGKTSTTQIRFDLDTLTDKSSILSVLRDMKLINESMPEGASTEDSLSAVFHTEGRGNVPKILILLTDGTNNDKFEVPLQRLIDTHVKTFVIGVGNVEETRLKRIVSSPDEQRLILVDNFSSLDTVIEKLTHLVATVVESPEKVIATSAPILRQNVVTETPTVQNPLTAEINQFANSKSPATTTISMSSTLGSTEEGEVGATVVLEAHATLGTPIKQGSASSTIPHASAAVVETVITTSAQNIIPKIQTSPEEIAKSRDLLLLIDSPSLLVSDFLLLRAALLSNLQLLLPQGLASNRLIIIQAASLPRIELALGPSANIGIDTVSSAILNMQQATGNSCNLSDAVHQGLQMLKGPNSSRDQSVILITGGPCMDISAAASMLQASGTQIFTVGPHGIYSNLAVLASKPSHYHIRLLHSFAHVQQPLFYTLAHALLGPHHLALLSSAEMMNKDKVPSHIISTVPFKQNLPVHQKPGTDGGISTSVQDYLPSHIKEISCEDKAQDVLSMDKMVVICPGGCNNITDYKVYGQDVYSLESMVCMAGIHFGLLPPWGGWLHVSRLRVSKALLPGVSQHGVRSLPVAARNGVFFFQNCSCVL</sequence>
<accession>A0A8C4QRR5</accession>
<feature type="domain" description="VWFA" evidence="2">
    <location>
        <begin position="437"/>
        <end position="612"/>
    </location>
</feature>
<dbReference type="PRINTS" id="PR00453">
    <property type="entry name" value="VWFADOMAIN"/>
</dbReference>
<dbReference type="SMR" id="A0A8C4QRR5"/>
<dbReference type="AlphaFoldDB" id="A0A8C4QRR5"/>
<name>A0A8C4QRR5_EPTBU</name>
<protein>
    <recommendedName>
        <fullName evidence="6">Collagen alpha-3(VI) chain</fullName>
    </recommendedName>
</protein>
<evidence type="ECO:0000256" key="1">
    <source>
        <dbReference type="ARBA" id="ARBA00023180"/>
    </source>
</evidence>